<dbReference type="PANTHER" id="PTHR38107:SF3">
    <property type="entry name" value="LYSOZYME RRRD-RELATED"/>
    <property type="match status" value="1"/>
</dbReference>
<dbReference type="InterPro" id="IPR051018">
    <property type="entry name" value="Bacteriophage_GH24"/>
</dbReference>
<dbReference type="SUPFAM" id="SSF53955">
    <property type="entry name" value="Lysozyme-like"/>
    <property type="match status" value="1"/>
</dbReference>
<reference evidence="8 9" key="1">
    <citation type="submission" date="2021-07" db="EMBL/GenBank/DDBJ databases">
        <title>Paenibacillus radiodurans sp. nov., isolated from the southeastern edge of Tengger Desert.</title>
        <authorList>
            <person name="Zhang G."/>
        </authorList>
    </citation>
    <scope>NUCLEOTIDE SEQUENCE [LARGE SCALE GENOMIC DNA]</scope>
    <source>
        <strain evidence="8 9">CCM 7311</strain>
    </source>
</reference>
<evidence type="ECO:0000256" key="6">
    <source>
        <dbReference type="ARBA" id="ARBA00023295"/>
    </source>
</evidence>
<evidence type="ECO:0000313" key="9">
    <source>
        <dbReference type="Proteomes" id="UP001519887"/>
    </source>
</evidence>
<evidence type="ECO:0000256" key="5">
    <source>
        <dbReference type="ARBA" id="ARBA00023200"/>
    </source>
</evidence>
<keyword evidence="6 7" id="KW-0326">Glycosidase</keyword>
<dbReference type="CDD" id="cd00737">
    <property type="entry name" value="lyz_endolysin_autolysin"/>
    <property type="match status" value="1"/>
</dbReference>
<dbReference type="EC" id="3.2.1.17" evidence="7"/>
<dbReference type="InterPro" id="IPR002196">
    <property type="entry name" value="Glyco_hydro_24"/>
</dbReference>
<proteinExistence type="inferred from homology"/>
<keyword evidence="3 7" id="KW-0081">Bacteriolytic enzyme</keyword>
<keyword evidence="9" id="KW-1185">Reference proteome</keyword>
<evidence type="ECO:0000256" key="2">
    <source>
        <dbReference type="ARBA" id="ARBA00022529"/>
    </source>
</evidence>
<name>A0ABS7BUT4_9BACL</name>
<sequence length="204" mass="23125">MNRKISEAGIKLIKSFEGCRLTAYQPVSTEEYYTIGWGHYDAEVKQGMTITQAKADAMFLTDIVRYENPVNDLNLQLNQNQFDALVSFCYNCGAGNLRKLCLGRTIEQIAASMPQYNKGGGNVLAGLVRRRGEELALFNKPEELDKEDEKLELSKYQWTTLTEGIQSLLERKVITDKTWLDKAKSNKLTVSELSWLTFIVAVNK</sequence>
<evidence type="ECO:0000256" key="3">
    <source>
        <dbReference type="ARBA" id="ARBA00022638"/>
    </source>
</evidence>
<protein>
    <recommendedName>
        <fullName evidence="7">Lysozyme</fullName>
        <ecNumber evidence="7">3.2.1.17</ecNumber>
    </recommendedName>
</protein>
<evidence type="ECO:0000256" key="1">
    <source>
        <dbReference type="ARBA" id="ARBA00000632"/>
    </source>
</evidence>
<organism evidence="8 9">
    <name type="scientific">Paenibacillus sepulcri</name>
    <dbReference type="NCBI Taxonomy" id="359917"/>
    <lineage>
        <taxon>Bacteria</taxon>
        <taxon>Bacillati</taxon>
        <taxon>Bacillota</taxon>
        <taxon>Bacilli</taxon>
        <taxon>Bacillales</taxon>
        <taxon>Paenibacillaceae</taxon>
        <taxon>Paenibacillus</taxon>
    </lineage>
</organism>
<dbReference type="Proteomes" id="UP001519887">
    <property type="component" value="Unassembled WGS sequence"/>
</dbReference>
<dbReference type="InterPro" id="IPR023347">
    <property type="entry name" value="Lysozyme_dom_sf"/>
</dbReference>
<gene>
    <name evidence="8" type="ORF">K0U00_00025</name>
</gene>
<evidence type="ECO:0000256" key="7">
    <source>
        <dbReference type="RuleBase" id="RU003788"/>
    </source>
</evidence>
<accession>A0ABS7BUT4</accession>
<keyword evidence="2 7" id="KW-0929">Antimicrobial</keyword>
<dbReference type="Gene3D" id="1.10.530.40">
    <property type="match status" value="1"/>
</dbReference>
<comment type="similarity">
    <text evidence="7">Belongs to the glycosyl hydrolase 24 family.</text>
</comment>
<dbReference type="RefSeq" id="WP_210045116.1">
    <property type="nucleotide sequence ID" value="NZ_JBHLVU010000013.1"/>
</dbReference>
<dbReference type="Pfam" id="PF00959">
    <property type="entry name" value="Phage_lysozyme"/>
    <property type="match status" value="1"/>
</dbReference>
<keyword evidence="5" id="KW-1035">Host cytoplasm</keyword>
<dbReference type="HAMAP" id="MF_04110">
    <property type="entry name" value="ENDOLYSIN_T4"/>
    <property type="match status" value="1"/>
</dbReference>
<dbReference type="InterPro" id="IPR033907">
    <property type="entry name" value="Endolysin_autolysin"/>
</dbReference>
<keyword evidence="4 7" id="KW-0378">Hydrolase</keyword>
<comment type="catalytic activity">
    <reaction evidence="1 7">
        <text>Hydrolysis of (1-&gt;4)-beta-linkages between N-acetylmuramic acid and N-acetyl-D-glucosamine residues in a peptidoglycan and between N-acetyl-D-glucosamine residues in chitodextrins.</text>
        <dbReference type="EC" id="3.2.1.17"/>
    </reaction>
</comment>
<evidence type="ECO:0000313" key="8">
    <source>
        <dbReference type="EMBL" id="MBW7452425.1"/>
    </source>
</evidence>
<dbReference type="InterPro" id="IPR023346">
    <property type="entry name" value="Lysozyme-like_dom_sf"/>
</dbReference>
<dbReference type="PANTHER" id="PTHR38107">
    <property type="match status" value="1"/>
</dbReference>
<dbReference type="EMBL" id="JAHZIK010000001">
    <property type="protein sequence ID" value="MBW7452425.1"/>
    <property type="molecule type" value="Genomic_DNA"/>
</dbReference>
<dbReference type="InterPro" id="IPR034690">
    <property type="entry name" value="Endolysin_T4_type"/>
</dbReference>
<evidence type="ECO:0000256" key="4">
    <source>
        <dbReference type="ARBA" id="ARBA00022801"/>
    </source>
</evidence>
<comment type="caution">
    <text evidence="8">The sequence shown here is derived from an EMBL/GenBank/DDBJ whole genome shotgun (WGS) entry which is preliminary data.</text>
</comment>